<comment type="caution">
    <text evidence="2">The sequence shown here is derived from an EMBL/GenBank/DDBJ whole genome shotgun (WGS) entry which is preliminary data.</text>
</comment>
<accession>A0A4C1ZFV3</accession>
<proteinExistence type="predicted"/>
<name>A0A4C1ZFV3_EUMVA</name>
<feature type="region of interest" description="Disordered" evidence="1">
    <location>
        <begin position="82"/>
        <end position="104"/>
    </location>
</feature>
<dbReference type="Proteomes" id="UP000299102">
    <property type="component" value="Unassembled WGS sequence"/>
</dbReference>
<dbReference type="AlphaFoldDB" id="A0A4C1ZFV3"/>
<keyword evidence="3" id="KW-1185">Reference proteome</keyword>
<reference evidence="2 3" key="1">
    <citation type="journal article" date="2019" name="Commun. Biol.">
        <title>The bagworm genome reveals a unique fibroin gene that provides high tensile strength.</title>
        <authorList>
            <person name="Kono N."/>
            <person name="Nakamura H."/>
            <person name="Ohtoshi R."/>
            <person name="Tomita M."/>
            <person name="Numata K."/>
            <person name="Arakawa K."/>
        </authorList>
    </citation>
    <scope>NUCLEOTIDE SEQUENCE [LARGE SCALE GENOMIC DNA]</scope>
</reference>
<evidence type="ECO:0000313" key="2">
    <source>
        <dbReference type="EMBL" id="GBP86302.1"/>
    </source>
</evidence>
<protein>
    <submittedName>
        <fullName evidence="2">Uncharacterized protein</fullName>
    </submittedName>
</protein>
<dbReference type="EMBL" id="BGZK01001785">
    <property type="protein sequence ID" value="GBP86302.1"/>
    <property type="molecule type" value="Genomic_DNA"/>
</dbReference>
<evidence type="ECO:0000256" key="1">
    <source>
        <dbReference type="SAM" id="MobiDB-lite"/>
    </source>
</evidence>
<gene>
    <name evidence="2" type="ORF">EVAR_62316_1</name>
</gene>
<sequence length="104" mass="11881">MRPEAGIEIENETGVRIEYGIGIRSKSMIAIEIKDEDRFIQKKRKIQPPFRLEESSVWRRVKLVPARLTGSLTRRLCCARAADSHAPPHPAPLPYSALKMEKEN</sequence>
<evidence type="ECO:0000313" key="3">
    <source>
        <dbReference type="Proteomes" id="UP000299102"/>
    </source>
</evidence>
<organism evidence="2 3">
    <name type="scientific">Eumeta variegata</name>
    <name type="common">Bagworm moth</name>
    <name type="synonym">Eumeta japonica</name>
    <dbReference type="NCBI Taxonomy" id="151549"/>
    <lineage>
        <taxon>Eukaryota</taxon>
        <taxon>Metazoa</taxon>
        <taxon>Ecdysozoa</taxon>
        <taxon>Arthropoda</taxon>
        <taxon>Hexapoda</taxon>
        <taxon>Insecta</taxon>
        <taxon>Pterygota</taxon>
        <taxon>Neoptera</taxon>
        <taxon>Endopterygota</taxon>
        <taxon>Lepidoptera</taxon>
        <taxon>Glossata</taxon>
        <taxon>Ditrysia</taxon>
        <taxon>Tineoidea</taxon>
        <taxon>Psychidae</taxon>
        <taxon>Oiketicinae</taxon>
        <taxon>Eumeta</taxon>
    </lineage>
</organism>